<evidence type="ECO:0000256" key="10">
    <source>
        <dbReference type="SAM" id="MobiDB-lite"/>
    </source>
</evidence>
<dbReference type="GO" id="GO:0008320">
    <property type="term" value="F:protein transmembrane transporter activity"/>
    <property type="evidence" value="ECO:0007669"/>
    <property type="project" value="InterPro"/>
</dbReference>
<keyword evidence="8 11" id="KW-0472">Membrane</keyword>
<evidence type="ECO:0000256" key="5">
    <source>
        <dbReference type="ARBA" id="ARBA00022927"/>
    </source>
</evidence>
<keyword evidence="2" id="KW-0813">Transport</keyword>
<keyword evidence="5" id="KW-0653">Protein transport</keyword>
<name>A0A3B0ST25_9ZZZZ</name>
<organism evidence="12">
    <name type="scientific">hydrothermal vent metagenome</name>
    <dbReference type="NCBI Taxonomy" id="652676"/>
    <lineage>
        <taxon>unclassified sequences</taxon>
        <taxon>metagenomes</taxon>
        <taxon>ecological metagenomes</taxon>
    </lineage>
</organism>
<dbReference type="GO" id="GO:0043953">
    <property type="term" value="P:protein transport by the Tat complex"/>
    <property type="evidence" value="ECO:0007669"/>
    <property type="project" value="InterPro"/>
</dbReference>
<keyword evidence="7" id="KW-0811">Translocation</keyword>
<evidence type="ECO:0000313" key="12">
    <source>
        <dbReference type="EMBL" id="VAW07630.1"/>
    </source>
</evidence>
<dbReference type="InterPro" id="IPR003369">
    <property type="entry name" value="TatA/B/E"/>
</dbReference>
<dbReference type="InterPro" id="IPR018448">
    <property type="entry name" value="TatB"/>
</dbReference>
<evidence type="ECO:0000256" key="4">
    <source>
        <dbReference type="ARBA" id="ARBA00022692"/>
    </source>
</evidence>
<evidence type="ECO:0000256" key="7">
    <source>
        <dbReference type="ARBA" id="ARBA00023010"/>
    </source>
</evidence>
<gene>
    <name evidence="12" type="ORF">MNBD_ALPHA05-2533</name>
</gene>
<accession>A0A3B0ST25</accession>
<dbReference type="Gene3D" id="1.20.5.3310">
    <property type="match status" value="1"/>
</dbReference>
<sequence length="134" mass="14432">MNLLPQFGFSELILIAVVALIVVGPKDLPKLMRSAGQFVAKARRMAGEFTSAFDQMARESEMDELRQEIEALKKDNVFTKTKQELDESLAPLKDELGKETGAMTEAIDKVESGAETGAEAAAPADEPVKPPAGP</sequence>
<dbReference type="GO" id="GO:0016020">
    <property type="term" value="C:membrane"/>
    <property type="evidence" value="ECO:0007669"/>
    <property type="project" value="UniProtKB-SubCell"/>
</dbReference>
<feature type="coiled-coil region" evidence="9">
    <location>
        <begin position="55"/>
        <end position="82"/>
    </location>
</feature>
<dbReference type="NCBIfam" id="TIGR01410">
    <property type="entry name" value="tatB"/>
    <property type="match status" value="1"/>
</dbReference>
<dbReference type="PRINTS" id="PR01506">
    <property type="entry name" value="TATBPROTEIN"/>
</dbReference>
<feature type="region of interest" description="Disordered" evidence="10">
    <location>
        <begin position="90"/>
        <end position="134"/>
    </location>
</feature>
<reference evidence="12" key="1">
    <citation type="submission" date="2018-06" db="EMBL/GenBank/DDBJ databases">
        <authorList>
            <person name="Zhirakovskaya E."/>
        </authorList>
    </citation>
    <scope>NUCLEOTIDE SEQUENCE</scope>
</reference>
<evidence type="ECO:0000256" key="2">
    <source>
        <dbReference type="ARBA" id="ARBA00022448"/>
    </source>
</evidence>
<keyword evidence="6 11" id="KW-1133">Transmembrane helix</keyword>
<evidence type="ECO:0000256" key="6">
    <source>
        <dbReference type="ARBA" id="ARBA00022989"/>
    </source>
</evidence>
<dbReference type="PANTHER" id="PTHR33162">
    <property type="entry name" value="SEC-INDEPENDENT PROTEIN TRANSLOCASE PROTEIN TATA, CHLOROPLASTIC"/>
    <property type="match status" value="1"/>
</dbReference>
<evidence type="ECO:0000256" key="9">
    <source>
        <dbReference type="SAM" id="Coils"/>
    </source>
</evidence>
<dbReference type="PANTHER" id="PTHR33162:SF1">
    <property type="entry name" value="SEC-INDEPENDENT PROTEIN TRANSLOCASE PROTEIN TATA, CHLOROPLASTIC"/>
    <property type="match status" value="1"/>
</dbReference>
<evidence type="ECO:0000256" key="11">
    <source>
        <dbReference type="SAM" id="Phobius"/>
    </source>
</evidence>
<protein>
    <submittedName>
        <fullName evidence="12">Twin-arginine translocation protein TatB</fullName>
    </submittedName>
</protein>
<evidence type="ECO:0000256" key="8">
    <source>
        <dbReference type="ARBA" id="ARBA00023136"/>
    </source>
</evidence>
<keyword evidence="4 11" id="KW-0812">Transmembrane</keyword>
<evidence type="ECO:0000256" key="1">
    <source>
        <dbReference type="ARBA" id="ARBA00004167"/>
    </source>
</evidence>
<dbReference type="HAMAP" id="MF_00237">
    <property type="entry name" value="TatB"/>
    <property type="match status" value="1"/>
</dbReference>
<keyword evidence="3" id="KW-1003">Cell membrane</keyword>
<feature type="compositionally biased region" description="Low complexity" evidence="10">
    <location>
        <begin position="113"/>
        <end position="125"/>
    </location>
</feature>
<feature type="transmembrane region" description="Helical" evidence="11">
    <location>
        <begin position="6"/>
        <end position="24"/>
    </location>
</feature>
<proteinExistence type="inferred from homology"/>
<dbReference type="Pfam" id="PF02416">
    <property type="entry name" value="TatA_B_E"/>
    <property type="match status" value="1"/>
</dbReference>
<keyword evidence="9" id="KW-0175">Coiled coil</keyword>
<comment type="subcellular location">
    <subcellularLocation>
        <location evidence="1">Membrane</location>
        <topology evidence="1">Single-pass membrane protein</topology>
    </subcellularLocation>
</comment>
<evidence type="ECO:0000256" key="3">
    <source>
        <dbReference type="ARBA" id="ARBA00022475"/>
    </source>
</evidence>
<dbReference type="AlphaFoldDB" id="A0A3B0ST25"/>
<dbReference type="EMBL" id="UOEH01000592">
    <property type="protein sequence ID" value="VAW07630.1"/>
    <property type="molecule type" value="Genomic_DNA"/>
</dbReference>